<evidence type="ECO:0000256" key="1">
    <source>
        <dbReference type="SAM" id="Phobius"/>
    </source>
</evidence>
<evidence type="ECO:0008006" key="4">
    <source>
        <dbReference type="Google" id="ProtNLM"/>
    </source>
</evidence>
<organism evidence="2 3">
    <name type="scientific">Caerostris extrusa</name>
    <name type="common">Bark spider</name>
    <name type="synonym">Caerostris bankana</name>
    <dbReference type="NCBI Taxonomy" id="172846"/>
    <lineage>
        <taxon>Eukaryota</taxon>
        <taxon>Metazoa</taxon>
        <taxon>Ecdysozoa</taxon>
        <taxon>Arthropoda</taxon>
        <taxon>Chelicerata</taxon>
        <taxon>Arachnida</taxon>
        <taxon>Araneae</taxon>
        <taxon>Araneomorphae</taxon>
        <taxon>Entelegynae</taxon>
        <taxon>Araneoidea</taxon>
        <taxon>Araneidae</taxon>
        <taxon>Caerostris</taxon>
    </lineage>
</organism>
<evidence type="ECO:0000313" key="3">
    <source>
        <dbReference type="Proteomes" id="UP001054945"/>
    </source>
</evidence>
<keyword evidence="1" id="KW-0472">Membrane</keyword>
<keyword evidence="1" id="KW-0812">Transmembrane</keyword>
<evidence type="ECO:0000313" key="2">
    <source>
        <dbReference type="EMBL" id="GIY40521.1"/>
    </source>
</evidence>
<dbReference type="AlphaFoldDB" id="A0AAV4T4U8"/>
<name>A0AAV4T4U8_CAEEX</name>
<feature type="transmembrane region" description="Helical" evidence="1">
    <location>
        <begin position="85"/>
        <end position="104"/>
    </location>
</feature>
<dbReference type="Proteomes" id="UP001054945">
    <property type="component" value="Unassembled WGS sequence"/>
</dbReference>
<keyword evidence="1" id="KW-1133">Transmembrane helix</keyword>
<sequence length="120" mass="13897">MMPKIESHQKSNTQSKIFLQNALVPSFCPRFEKKKKKEENGKSVYERLWIDSWSNAPLRHPIWDPKCIDSMKFVDDGTPSIERCVSIPFAIFLFAFPSIILVLFEHFSTFVAFSAICHIS</sequence>
<dbReference type="EMBL" id="BPLR01010624">
    <property type="protein sequence ID" value="GIY40521.1"/>
    <property type="molecule type" value="Genomic_DNA"/>
</dbReference>
<gene>
    <name evidence="2" type="ORF">CEXT_136721</name>
</gene>
<accession>A0AAV4T4U8</accession>
<reference evidence="2 3" key="1">
    <citation type="submission" date="2021-06" db="EMBL/GenBank/DDBJ databases">
        <title>Caerostris extrusa draft genome.</title>
        <authorList>
            <person name="Kono N."/>
            <person name="Arakawa K."/>
        </authorList>
    </citation>
    <scope>NUCLEOTIDE SEQUENCE [LARGE SCALE GENOMIC DNA]</scope>
</reference>
<comment type="caution">
    <text evidence="2">The sequence shown here is derived from an EMBL/GenBank/DDBJ whole genome shotgun (WGS) entry which is preliminary data.</text>
</comment>
<proteinExistence type="predicted"/>
<keyword evidence="3" id="KW-1185">Reference proteome</keyword>
<protein>
    <recommendedName>
        <fullName evidence="4">Transmembrane protein</fullName>
    </recommendedName>
</protein>